<comment type="caution">
    <text evidence="1">The sequence shown here is derived from an EMBL/GenBank/DDBJ whole genome shotgun (WGS) entry which is preliminary data.</text>
</comment>
<sequence length="54" mass="6206">MTEFEKAKVRIAQLEHQADCYWYDIAEGQWACDHCEECDRLQKAVEAAEAEGGE</sequence>
<feature type="non-terminal residue" evidence="1">
    <location>
        <position position="54"/>
    </location>
</feature>
<gene>
    <name evidence="1" type="ORF">S01H1_84666</name>
</gene>
<dbReference type="AlphaFoldDB" id="X0Y4C9"/>
<dbReference type="EMBL" id="BARS01057868">
    <property type="protein sequence ID" value="GAG43513.1"/>
    <property type="molecule type" value="Genomic_DNA"/>
</dbReference>
<proteinExistence type="predicted"/>
<reference evidence="1" key="1">
    <citation type="journal article" date="2014" name="Front. Microbiol.">
        <title>High frequency of phylogenetically diverse reductive dehalogenase-homologous genes in deep subseafloor sedimentary metagenomes.</title>
        <authorList>
            <person name="Kawai M."/>
            <person name="Futagami T."/>
            <person name="Toyoda A."/>
            <person name="Takaki Y."/>
            <person name="Nishi S."/>
            <person name="Hori S."/>
            <person name="Arai W."/>
            <person name="Tsubouchi T."/>
            <person name="Morono Y."/>
            <person name="Uchiyama I."/>
            <person name="Ito T."/>
            <person name="Fujiyama A."/>
            <person name="Inagaki F."/>
            <person name="Takami H."/>
        </authorList>
    </citation>
    <scope>NUCLEOTIDE SEQUENCE</scope>
    <source>
        <strain evidence="1">Expedition CK06-06</strain>
    </source>
</reference>
<name>X0Y4C9_9ZZZZ</name>
<organism evidence="1">
    <name type="scientific">marine sediment metagenome</name>
    <dbReference type="NCBI Taxonomy" id="412755"/>
    <lineage>
        <taxon>unclassified sequences</taxon>
        <taxon>metagenomes</taxon>
        <taxon>ecological metagenomes</taxon>
    </lineage>
</organism>
<evidence type="ECO:0008006" key="2">
    <source>
        <dbReference type="Google" id="ProtNLM"/>
    </source>
</evidence>
<evidence type="ECO:0000313" key="1">
    <source>
        <dbReference type="EMBL" id="GAG43513.1"/>
    </source>
</evidence>
<protein>
    <recommendedName>
        <fullName evidence="2">PD-(D/E)XK endonuclease-like domain-containing protein</fullName>
    </recommendedName>
</protein>
<accession>X0Y4C9</accession>